<accession>A0A923S0Y6</accession>
<dbReference type="GO" id="GO:0004521">
    <property type="term" value="F:RNA endonuclease activity"/>
    <property type="evidence" value="ECO:0007669"/>
    <property type="project" value="InterPro"/>
</dbReference>
<proteinExistence type="predicted"/>
<dbReference type="InterPro" id="IPR000026">
    <property type="entry name" value="N1-like"/>
</dbReference>
<dbReference type="RefSeq" id="WP_187080150.1">
    <property type="nucleotide sequence ID" value="NZ_JACORU010000001.1"/>
</dbReference>
<dbReference type="Gene3D" id="3.10.450.30">
    <property type="entry name" value="Microbial ribonucleases"/>
    <property type="match status" value="1"/>
</dbReference>
<dbReference type="Proteomes" id="UP000596827">
    <property type="component" value="Unassembled WGS sequence"/>
</dbReference>
<dbReference type="CDD" id="cd00607">
    <property type="entry name" value="RNase_Sa"/>
    <property type="match status" value="1"/>
</dbReference>
<evidence type="ECO:0000313" key="5">
    <source>
        <dbReference type="Proteomes" id="UP000596827"/>
    </source>
</evidence>
<keyword evidence="3" id="KW-0732">Signal</keyword>
<protein>
    <submittedName>
        <fullName evidence="4">Guanine-specific ribonuclease N1 and T1</fullName>
    </submittedName>
</protein>
<name>A0A923S0Y6_9BURK</name>
<dbReference type="Pfam" id="PF00545">
    <property type="entry name" value="Ribonuclease"/>
    <property type="match status" value="1"/>
</dbReference>
<evidence type="ECO:0000256" key="3">
    <source>
        <dbReference type="SAM" id="SignalP"/>
    </source>
</evidence>
<dbReference type="SUPFAM" id="SSF53933">
    <property type="entry name" value="Microbial ribonucleases"/>
    <property type="match status" value="1"/>
</dbReference>
<evidence type="ECO:0000256" key="2">
    <source>
        <dbReference type="ARBA" id="ARBA00022801"/>
    </source>
</evidence>
<organism evidence="4 5">
    <name type="scientific">Ramlibacter albus</name>
    <dbReference type="NCBI Taxonomy" id="2079448"/>
    <lineage>
        <taxon>Bacteria</taxon>
        <taxon>Pseudomonadati</taxon>
        <taxon>Pseudomonadota</taxon>
        <taxon>Betaproteobacteria</taxon>
        <taxon>Burkholderiales</taxon>
        <taxon>Comamonadaceae</taxon>
        <taxon>Ramlibacter</taxon>
    </lineage>
</organism>
<evidence type="ECO:0000313" key="4">
    <source>
        <dbReference type="EMBL" id="MBC5763716.1"/>
    </source>
</evidence>
<dbReference type="EMBL" id="JACORU010000001">
    <property type="protein sequence ID" value="MBC5763716.1"/>
    <property type="molecule type" value="Genomic_DNA"/>
</dbReference>
<gene>
    <name evidence="4" type="ORF">H8R02_04595</name>
</gene>
<comment type="caution">
    <text evidence="4">The sequence shown here is derived from an EMBL/GenBank/DDBJ whole genome shotgun (WGS) entry which is preliminary data.</text>
</comment>
<sequence>MARVAAVKFALTSCLVFAIAGAALVQAKAPTDLPAGASATIRVAELPRQGRETYERIRAGGPFPFEKDGTVFGNRERLLPREKRGYYLEYTVATPGSRDRGARRIVCGGPARQPHTCWYTSDHYASFRKIVE</sequence>
<dbReference type="GO" id="GO:0003723">
    <property type="term" value="F:RNA binding"/>
    <property type="evidence" value="ECO:0007669"/>
    <property type="project" value="InterPro"/>
</dbReference>
<keyword evidence="1" id="KW-0540">Nuclease</keyword>
<feature type="signal peptide" evidence="3">
    <location>
        <begin position="1"/>
        <end position="22"/>
    </location>
</feature>
<reference evidence="4" key="1">
    <citation type="submission" date="2020-08" db="EMBL/GenBank/DDBJ databases">
        <title>Ramlibacter sp. GTP1 16S ribosomal RNA gene genome sequencing and assembly.</title>
        <authorList>
            <person name="Kang M."/>
        </authorList>
    </citation>
    <scope>NUCLEOTIDE SEQUENCE</scope>
    <source>
        <strain evidence="4">GTP1</strain>
    </source>
</reference>
<dbReference type="InterPro" id="IPR016191">
    <property type="entry name" value="Ribonuclease/ribotoxin"/>
</dbReference>
<keyword evidence="5" id="KW-1185">Reference proteome</keyword>
<dbReference type="AlphaFoldDB" id="A0A923S0Y6"/>
<dbReference type="GO" id="GO:0016787">
    <property type="term" value="F:hydrolase activity"/>
    <property type="evidence" value="ECO:0007669"/>
    <property type="project" value="UniProtKB-KW"/>
</dbReference>
<evidence type="ECO:0000256" key="1">
    <source>
        <dbReference type="ARBA" id="ARBA00022722"/>
    </source>
</evidence>
<feature type="chain" id="PRO_5037380700" evidence="3">
    <location>
        <begin position="23"/>
        <end position="132"/>
    </location>
</feature>
<keyword evidence="2" id="KW-0378">Hydrolase</keyword>